<evidence type="ECO:0000313" key="2">
    <source>
        <dbReference type="Proteomes" id="UP000040088"/>
    </source>
</evidence>
<protein>
    <submittedName>
        <fullName evidence="1">Uncharacterized protein</fullName>
    </submittedName>
</protein>
<evidence type="ECO:0000313" key="1">
    <source>
        <dbReference type="EMBL" id="CNK66993.1"/>
    </source>
</evidence>
<sequence>MKNLTSVRKLFEKLGDAYNDFCQRIGSVVSPF</sequence>
<dbReference type="EMBL" id="CQEM01000002">
    <property type="protein sequence ID" value="CNK66993.1"/>
    <property type="molecule type" value="Genomic_DNA"/>
</dbReference>
<reference evidence="2" key="1">
    <citation type="submission" date="2015-03" db="EMBL/GenBank/DDBJ databases">
        <authorList>
            <consortium name="Pathogen Informatics"/>
        </authorList>
    </citation>
    <scope>NUCLEOTIDE SEQUENCE [LARGE SCALE GENOMIC DNA]</scope>
    <source>
        <strain evidence="2">IP27925</strain>
    </source>
</reference>
<accession>A0A0T9T7U2</accession>
<dbReference type="Proteomes" id="UP000040088">
    <property type="component" value="Unassembled WGS sequence"/>
</dbReference>
<gene>
    <name evidence="1" type="ORF">ERS008460_00517</name>
</gene>
<proteinExistence type="predicted"/>
<dbReference type="AlphaFoldDB" id="A0A0T9T7U2"/>
<organism evidence="1 2">
    <name type="scientific">Yersinia aleksiciae</name>
    <dbReference type="NCBI Taxonomy" id="263819"/>
    <lineage>
        <taxon>Bacteria</taxon>
        <taxon>Pseudomonadati</taxon>
        <taxon>Pseudomonadota</taxon>
        <taxon>Gammaproteobacteria</taxon>
        <taxon>Enterobacterales</taxon>
        <taxon>Yersiniaceae</taxon>
        <taxon>Yersinia</taxon>
    </lineage>
</organism>
<name>A0A0T9T7U2_YERAE</name>